<organism evidence="2 3">
    <name type="scientific">Porites lobata</name>
    <dbReference type="NCBI Taxonomy" id="104759"/>
    <lineage>
        <taxon>Eukaryota</taxon>
        <taxon>Metazoa</taxon>
        <taxon>Cnidaria</taxon>
        <taxon>Anthozoa</taxon>
        <taxon>Hexacorallia</taxon>
        <taxon>Scleractinia</taxon>
        <taxon>Fungiina</taxon>
        <taxon>Poritidae</taxon>
        <taxon>Porites</taxon>
    </lineage>
</organism>
<accession>A0ABN8PWC1</accession>
<feature type="compositionally biased region" description="Basic and acidic residues" evidence="1">
    <location>
        <begin position="289"/>
        <end position="299"/>
    </location>
</feature>
<feature type="non-terminal residue" evidence="2">
    <location>
        <position position="299"/>
    </location>
</feature>
<evidence type="ECO:0000256" key="1">
    <source>
        <dbReference type="SAM" id="MobiDB-lite"/>
    </source>
</evidence>
<proteinExistence type="predicted"/>
<feature type="compositionally biased region" description="Basic residues" evidence="1">
    <location>
        <begin position="262"/>
        <end position="275"/>
    </location>
</feature>
<keyword evidence="3" id="KW-1185">Reference proteome</keyword>
<feature type="region of interest" description="Disordered" evidence="1">
    <location>
        <begin position="121"/>
        <end position="148"/>
    </location>
</feature>
<evidence type="ECO:0000313" key="3">
    <source>
        <dbReference type="Proteomes" id="UP001159405"/>
    </source>
</evidence>
<sequence>MSPEKRSEYLQYFSLKNWKALPESQKSEHTMSNCDACQVHHFAMQSFFPNGAKLKPQKLVQNVLAENASKANGKVKPTQKDIKSAVKHIYSQIDAPFQNVFKVSFAEPQTKVSELELQKKKNKIEKKRERRQRARQEKQKLEKEWSERDTETMLVTRQSYSQQARQRKSLYFETMEEAATRVGKQKRLEDLGERKKKRHSPPPNQVNVDKENLLQEVKNMKDDEKINYSDLARRYGLKDVKLGNMVVREYLENEGINVQRFQRHRRSAPKPRRRLKEMLGGDISVPVPRKNEDIKKSLK</sequence>
<feature type="compositionally biased region" description="Basic and acidic residues" evidence="1">
    <location>
        <begin position="134"/>
        <end position="148"/>
    </location>
</feature>
<gene>
    <name evidence="2" type="ORF">PLOB_00048774</name>
</gene>
<name>A0ABN8PWC1_9CNID</name>
<dbReference type="EMBL" id="CALNXK010000092">
    <property type="protein sequence ID" value="CAH3151820.1"/>
    <property type="molecule type" value="Genomic_DNA"/>
</dbReference>
<protein>
    <submittedName>
        <fullName evidence="2">Uncharacterized protein</fullName>
    </submittedName>
</protein>
<feature type="region of interest" description="Disordered" evidence="1">
    <location>
        <begin position="262"/>
        <end position="299"/>
    </location>
</feature>
<comment type="caution">
    <text evidence="2">The sequence shown here is derived from an EMBL/GenBank/DDBJ whole genome shotgun (WGS) entry which is preliminary data.</text>
</comment>
<reference evidence="2 3" key="1">
    <citation type="submission" date="2022-05" db="EMBL/GenBank/DDBJ databases">
        <authorList>
            <consortium name="Genoscope - CEA"/>
            <person name="William W."/>
        </authorList>
    </citation>
    <scope>NUCLEOTIDE SEQUENCE [LARGE SCALE GENOMIC DNA]</scope>
</reference>
<feature type="compositionally biased region" description="Basic residues" evidence="1">
    <location>
        <begin position="121"/>
        <end position="133"/>
    </location>
</feature>
<evidence type="ECO:0000313" key="2">
    <source>
        <dbReference type="EMBL" id="CAH3151820.1"/>
    </source>
</evidence>
<feature type="region of interest" description="Disordered" evidence="1">
    <location>
        <begin position="182"/>
        <end position="208"/>
    </location>
</feature>
<dbReference type="Proteomes" id="UP001159405">
    <property type="component" value="Unassembled WGS sequence"/>
</dbReference>